<evidence type="ECO:0000259" key="2">
    <source>
        <dbReference type="Pfam" id="PF16035"/>
    </source>
</evidence>
<keyword evidence="3" id="KW-0413">Isomerase</keyword>
<organism evidence="3 4">
    <name type="scientific">Heracleum sosnowskyi</name>
    <dbReference type="NCBI Taxonomy" id="360622"/>
    <lineage>
        <taxon>Eukaryota</taxon>
        <taxon>Viridiplantae</taxon>
        <taxon>Streptophyta</taxon>
        <taxon>Embryophyta</taxon>
        <taxon>Tracheophyta</taxon>
        <taxon>Spermatophyta</taxon>
        <taxon>Magnoliopsida</taxon>
        <taxon>eudicotyledons</taxon>
        <taxon>Gunneridae</taxon>
        <taxon>Pentapetalae</taxon>
        <taxon>asterids</taxon>
        <taxon>campanulids</taxon>
        <taxon>Apiales</taxon>
        <taxon>Apiaceae</taxon>
        <taxon>Apioideae</taxon>
        <taxon>apioid superclade</taxon>
        <taxon>Tordylieae</taxon>
        <taxon>Tordyliinae</taxon>
        <taxon>Heracleum</taxon>
    </lineage>
</organism>
<dbReference type="GO" id="GO:0009570">
    <property type="term" value="C:chloroplast stroma"/>
    <property type="evidence" value="ECO:0007669"/>
    <property type="project" value="TreeGrafter"/>
</dbReference>
<dbReference type="InterPro" id="IPR016089">
    <property type="entry name" value="Chalcone_isomerase_bundle_sf"/>
</dbReference>
<accession>A0AAD8HV32</accession>
<proteinExistence type="inferred from homology"/>
<name>A0AAD8HV32_9APIA</name>
<gene>
    <name evidence="3" type="ORF">POM88_028833</name>
</gene>
<reference evidence="3" key="1">
    <citation type="submission" date="2023-02" db="EMBL/GenBank/DDBJ databases">
        <title>Genome of toxic invasive species Heracleum sosnowskyi carries increased number of genes despite the absence of recent whole-genome duplications.</title>
        <authorList>
            <person name="Schelkunov M."/>
            <person name="Shtratnikova V."/>
            <person name="Makarenko M."/>
            <person name="Klepikova A."/>
            <person name="Omelchenko D."/>
            <person name="Novikova G."/>
            <person name="Obukhova E."/>
            <person name="Bogdanov V."/>
            <person name="Penin A."/>
            <person name="Logacheva M."/>
        </authorList>
    </citation>
    <scope>NUCLEOTIDE SEQUENCE</scope>
    <source>
        <strain evidence="3">Hsosn_3</strain>
        <tissue evidence="3">Leaf</tissue>
    </source>
</reference>
<protein>
    <submittedName>
        <fullName evidence="3">Chalcone isomerase</fullName>
    </submittedName>
</protein>
<dbReference type="InterPro" id="IPR016087">
    <property type="entry name" value="Chalcone_isomerase"/>
</dbReference>
<dbReference type="GO" id="GO:0016872">
    <property type="term" value="F:intramolecular lyase activity"/>
    <property type="evidence" value="ECO:0007669"/>
    <property type="project" value="InterPro"/>
</dbReference>
<comment type="caution">
    <text evidence="3">The sequence shown here is derived from an EMBL/GenBank/DDBJ whole genome shotgun (WGS) entry which is preliminary data.</text>
</comment>
<sequence>MDNTEHMPKHTLIMLAAWHKFHFSQVVMDLDRWSSSMCPPEALAHPYLLSHISSFVENSLHRSRSFYMSGSMAIQDAFNCMSKYTGALLLSFASRSYFNSNLQYLGEPLGPNTRSCKSHARVNHLVSTGKSFIPVFYKLTNIGLRNLCEQPEQLQSISILSLAAALVPSLDKVSIKSENLLSVQMEKESALLQSCTDQSPCKVEHQGCEDLCFTGKLDGSRHRVEPSTGIEFPTVLDNNSARETNSSGTSEVLVGTGSRTMKIIKIKSLKVYAFGFYVHPCDVCEKLGSKYSYISAGELNQRHSFYQDLLREDISMTVRLVVRVNGIKVSTVRNAFEKSLRARLIKTNPNTDLDCLRRFGSLFSQDAPIHAGTTIYFRRTVDGHFITEIGGHQIGAVHSRDLCRAFFDMYIGDVPVCAETKDEIGRNVATILGHC</sequence>
<dbReference type="EMBL" id="JAUIZM010000007">
    <property type="protein sequence ID" value="KAK1372640.1"/>
    <property type="molecule type" value="Genomic_DNA"/>
</dbReference>
<evidence type="ECO:0000313" key="4">
    <source>
        <dbReference type="Proteomes" id="UP001237642"/>
    </source>
</evidence>
<dbReference type="Gene3D" id="1.10.890.20">
    <property type="match status" value="1"/>
</dbReference>
<dbReference type="Gene3D" id="3.50.70.10">
    <property type="match status" value="1"/>
</dbReference>
<dbReference type="Pfam" id="PF16035">
    <property type="entry name" value="Chalcone_2"/>
    <property type="match status" value="1"/>
</dbReference>
<keyword evidence="4" id="KW-1185">Reference proteome</keyword>
<dbReference type="InterPro" id="IPR036298">
    <property type="entry name" value="Chalcone_isomerase_sf"/>
</dbReference>
<reference evidence="3" key="2">
    <citation type="submission" date="2023-05" db="EMBL/GenBank/DDBJ databases">
        <authorList>
            <person name="Schelkunov M.I."/>
        </authorList>
    </citation>
    <scope>NUCLEOTIDE SEQUENCE</scope>
    <source>
        <strain evidence="3">Hsosn_3</strain>
        <tissue evidence="3">Leaf</tissue>
    </source>
</reference>
<dbReference type="Proteomes" id="UP001237642">
    <property type="component" value="Unassembled WGS sequence"/>
</dbReference>
<feature type="domain" description="Chalcone isomerase" evidence="2">
    <location>
        <begin position="252"/>
        <end position="424"/>
    </location>
</feature>
<dbReference type="InterPro" id="IPR016088">
    <property type="entry name" value="Chalcone_isomerase_3-sand"/>
</dbReference>
<dbReference type="PANTHER" id="PTHR47284">
    <property type="entry name" value="FATTY-ACID-BINDING PROTEIN 2"/>
    <property type="match status" value="1"/>
</dbReference>
<evidence type="ECO:0000313" key="3">
    <source>
        <dbReference type="EMBL" id="KAK1372640.1"/>
    </source>
</evidence>
<comment type="similarity">
    <text evidence="1">Belongs to the chalcone isomerase family.</text>
</comment>
<dbReference type="AlphaFoldDB" id="A0AAD8HV32"/>
<evidence type="ECO:0000256" key="1">
    <source>
        <dbReference type="ARBA" id="ARBA00007166"/>
    </source>
</evidence>
<dbReference type="SUPFAM" id="SSF54626">
    <property type="entry name" value="Chalcone isomerase"/>
    <property type="match status" value="1"/>
</dbReference>
<dbReference type="GO" id="GO:0005504">
    <property type="term" value="F:fatty acid binding"/>
    <property type="evidence" value="ECO:0007669"/>
    <property type="project" value="TreeGrafter"/>
</dbReference>
<dbReference type="PANTHER" id="PTHR47284:SF3">
    <property type="entry name" value="FATTY-ACID-BINDING PROTEIN 2"/>
    <property type="match status" value="1"/>
</dbReference>